<dbReference type="SMART" id="SM00220">
    <property type="entry name" value="S_TKc"/>
    <property type="match status" value="1"/>
</dbReference>
<keyword evidence="2 4" id="KW-0547">Nucleotide-binding</keyword>
<dbReference type="InterPro" id="IPR011009">
    <property type="entry name" value="Kinase-like_dom_sf"/>
</dbReference>
<feature type="compositionally biased region" description="Basic and acidic residues" evidence="5">
    <location>
        <begin position="574"/>
        <end position="593"/>
    </location>
</feature>
<dbReference type="PROSITE" id="PS00107">
    <property type="entry name" value="PROTEIN_KINASE_ATP"/>
    <property type="match status" value="1"/>
</dbReference>
<name>A0A423XME1_9PEZI</name>
<gene>
    <name evidence="8" type="ORF">VPNG_00519</name>
</gene>
<evidence type="ECO:0000313" key="8">
    <source>
        <dbReference type="EMBL" id="ROW17751.1"/>
    </source>
</evidence>
<evidence type="ECO:0000313" key="9">
    <source>
        <dbReference type="Proteomes" id="UP000285146"/>
    </source>
</evidence>
<dbReference type="InParanoid" id="A0A423XME1"/>
<accession>A0A423XME1</accession>
<keyword evidence="3 4" id="KW-0067">ATP-binding</keyword>
<dbReference type="PROSITE" id="PS00108">
    <property type="entry name" value="PROTEIN_KINASE_ST"/>
    <property type="match status" value="1"/>
</dbReference>
<dbReference type="InterPro" id="IPR017441">
    <property type="entry name" value="Protein_kinase_ATP_BS"/>
</dbReference>
<dbReference type="Gene3D" id="2.60.200.20">
    <property type="match status" value="1"/>
</dbReference>
<dbReference type="PROSITE" id="PS50006">
    <property type="entry name" value="FHA_DOMAIN"/>
    <property type="match status" value="1"/>
</dbReference>
<dbReference type="Proteomes" id="UP000285146">
    <property type="component" value="Unassembled WGS sequence"/>
</dbReference>
<feature type="domain" description="Protein kinase" evidence="7">
    <location>
        <begin position="161"/>
        <end position="430"/>
    </location>
</feature>
<dbReference type="GO" id="GO:0005524">
    <property type="term" value="F:ATP binding"/>
    <property type="evidence" value="ECO:0007669"/>
    <property type="project" value="UniProtKB-UniRule"/>
</dbReference>
<proteinExistence type="inferred from homology"/>
<dbReference type="OrthoDB" id="74764at2759"/>
<comment type="similarity">
    <text evidence="1">Belongs to the protein kinase superfamily. CAMK Ser/Thr protein kinase family. CHEK2 subfamily.</text>
</comment>
<feature type="domain" description="FHA" evidence="6">
    <location>
        <begin position="43"/>
        <end position="106"/>
    </location>
</feature>
<evidence type="ECO:0000256" key="2">
    <source>
        <dbReference type="ARBA" id="ARBA00022741"/>
    </source>
</evidence>
<feature type="binding site" evidence="4">
    <location>
        <position position="190"/>
    </location>
    <ligand>
        <name>ATP</name>
        <dbReference type="ChEBI" id="CHEBI:30616"/>
    </ligand>
</feature>
<evidence type="ECO:0000256" key="4">
    <source>
        <dbReference type="PROSITE-ProRule" id="PRU10141"/>
    </source>
</evidence>
<dbReference type="CDD" id="cd22670">
    <property type="entry name" value="FHA_MEK1-like"/>
    <property type="match status" value="1"/>
</dbReference>
<dbReference type="EMBL" id="LKEB01000002">
    <property type="protein sequence ID" value="ROW17751.1"/>
    <property type="molecule type" value="Genomic_DNA"/>
</dbReference>
<evidence type="ECO:0000259" key="6">
    <source>
        <dbReference type="PROSITE" id="PS50006"/>
    </source>
</evidence>
<dbReference type="Pfam" id="PF00498">
    <property type="entry name" value="FHA"/>
    <property type="match status" value="1"/>
</dbReference>
<dbReference type="Pfam" id="PF00069">
    <property type="entry name" value="Pkinase"/>
    <property type="match status" value="1"/>
</dbReference>
<dbReference type="GO" id="GO:0004672">
    <property type="term" value="F:protein kinase activity"/>
    <property type="evidence" value="ECO:0007669"/>
    <property type="project" value="InterPro"/>
</dbReference>
<dbReference type="Gene3D" id="1.10.510.10">
    <property type="entry name" value="Transferase(Phosphotransferase) domain 1"/>
    <property type="match status" value="1"/>
</dbReference>
<dbReference type="PANTHER" id="PTHR24347">
    <property type="entry name" value="SERINE/THREONINE-PROTEIN KINASE"/>
    <property type="match status" value="1"/>
</dbReference>
<evidence type="ECO:0000256" key="1">
    <source>
        <dbReference type="ARBA" id="ARBA00005575"/>
    </source>
</evidence>
<reference evidence="8 9" key="1">
    <citation type="submission" date="2015-09" db="EMBL/GenBank/DDBJ databases">
        <title>Host preference determinants of Valsa canker pathogens revealed by comparative genomics.</title>
        <authorList>
            <person name="Yin Z."/>
            <person name="Huang L."/>
        </authorList>
    </citation>
    <scope>NUCLEOTIDE SEQUENCE [LARGE SCALE GENOMIC DNA]</scope>
    <source>
        <strain evidence="8 9">SXYLt</strain>
    </source>
</reference>
<keyword evidence="9" id="KW-1185">Reference proteome</keyword>
<feature type="compositionally biased region" description="Basic and acidic residues" evidence="5">
    <location>
        <begin position="491"/>
        <end position="504"/>
    </location>
</feature>
<dbReference type="STRING" id="1230097.A0A423XME1"/>
<protein>
    <submittedName>
        <fullName evidence="8">Uncharacterized protein</fullName>
    </submittedName>
</protein>
<dbReference type="PROSITE" id="PS50011">
    <property type="entry name" value="PROTEIN_KINASE_DOM"/>
    <property type="match status" value="1"/>
</dbReference>
<feature type="region of interest" description="Disordered" evidence="5">
    <location>
        <begin position="467"/>
        <end position="539"/>
    </location>
</feature>
<dbReference type="InterPro" id="IPR008271">
    <property type="entry name" value="Ser/Thr_kinase_AS"/>
</dbReference>
<comment type="caution">
    <text evidence="8">The sequence shown here is derived from an EMBL/GenBank/DDBJ whole genome shotgun (WGS) entry which is preliminary data.</text>
</comment>
<evidence type="ECO:0000256" key="5">
    <source>
        <dbReference type="SAM" id="MobiDB-lite"/>
    </source>
</evidence>
<organism evidence="8 9">
    <name type="scientific">Cytospora leucostoma</name>
    <dbReference type="NCBI Taxonomy" id="1230097"/>
    <lineage>
        <taxon>Eukaryota</taxon>
        <taxon>Fungi</taxon>
        <taxon>Dikarya</taxon>
        <taxon>Ascomycota</taxon>
        <taxon>Pezizomycotina</taxon>
        <taxon>Sordariomycetes</taxon>
        <taxon>Sordariomycetidae</taxon>
        <taxon>Diaporthales</taxon>
        <taxon>Cytosporaceae</taxon>
        <taxon>Cytospora</taxon>
    </lineage>
</organism>
<evidence type="ECO:0000256" key="3">
    <source>
        <dbReference type="ARBA" id="ARBA00022840"/>
    </source>
</evidence>
<dbReference type="Gene3D" id="3.30.200.20">
    <property type="entry name" value="Phosphorylase Kinase, domain 1"/>
    <property type="match status" value="1"/>
</dbReference>
<dbReference type="InterPro" id="IPR000253">
    <property type="entry name" value="FHA_dom"/>
</dbReference>
<dbReference type="InterPro" id="IPR008984">
    <property type="entry name" value="SMAD_FHA_dom_sf"/>
</dbReference>
<dbReference type="AlphaFoldDB" id="A0A423XME1"/>
<dbReference type="InterPro" id="IPR000719">
    <property type="entry name" value="Prot_kinase_dom"/>
</dbReference>
<dbReference type="SUPFAM" id="SSF56112">
    <property type="entry name" value="Protein kinase-like (PK-like)"/>
    <property type="match status" value="1"/>
</dbReference>
<dbReference type="SMART" id="SM00240">
    <property type="entry name" value="FHA"/>
    <property type="match status" value="1"/>
</dbReference>
<sequence>MAPNDVDQVGLGEVVAAIEVEIEDTQGGTSQSHVIRLYADTIFKIGRDPDNNLTYGSDFIIDDLAVSRNHIEFYSVIFDDTGHHPAMVYVRDRQSNNGTLVNDEPISKGGGSITPARLLQNGDTITIPPNVTFRFIQPMTPKETLSSIQSEEVKIFGDRFTITDRTVGSGASARVHLAIDRKTGEQIACKVYDLYSTEKAGQKDSIQRLMQETSVRCQMEHPNIAAFRGAYKSRSTLYVFEDLATGGDLFSLMVRVRQFTESDVRWMVRQVVHAVAYMHEKGVVHRDLKLENILCAICPRPGHRLVVTDFGHLGLVGHDRMDSIVGTAGWQAPPRGNHGPPVDIWSIGVLATQLLAGDSKVKALEASDTPRQPACEMKEPAHQLKMIFKELSEIRSEDICEDAKDFIRRCFHHNPQKRMTAAEAVTHPWLCKPDEDLKLFLQREEETTADWNRREVLEKVVKQLPNLRQPNAHGSPYFTSKENGQGLHATRRTEERKESMDDKKPKRKRSRVRDISMVPQYQGLERRLRPRNKVSSRDVQKQVLKTLAESGKMFIPRYARDQDGVGGARANKRVRTEDQERDSDERACKRSKG</sequence>
<dbReference type="SUPFAM" id="SSF49879">
    <property type="entry name" value="SMAD/FHA domain"/>
    <property type="match status" value="1"/>
</dbReference>
<feature type="region of interest" description="Disordered" evidence="5">
    <location>
        <begin position="557"/>
        <end position="593"/>
    </location>
</feature>
<evidence type="ECO:0000259" key="7">
    <source>
        <dbReference type="PROSITE" id="PS50011"/>
    </source>
</evidence>